<protein>
    <recommendedName>
        <fullName evidence="2">MOSC domain-containing protein</fullName>
    </recommendedName>
</protein>
<dbReference type="InterPro" id="IPR005302">
    <property type="entry name" value="MoCF_Sase_C"/>
</dbReference>
<dbReference type="GO" id="GO:0003824">
    <property type="term" value="F:catalytic activity"/>
    <property type="evidence" value="ECO:0007669"/>
    <property type="project" value="InterPro"/>
</dbReference>
<keyword evidence="1" id="KW-1133">Transmembrane helix</keyword>
<organism evidence="3 4">
    <name type="scientific">Parthenolecanium corni</name>
    <dbReference type="NCBI Taxonomy" id="536013"/>
    <lineage>
        <taxon>Eukaryota</taxon>
        <taxon>Metazoa</taxon>
        <taxon>Ecdysozoa</taxon>
        <taxon>Arthropoda</taxon>
        <taxon>Hexapoda</taxon>
        <taxon>Insecta</taxon>
        <taxon>Pterygota</taxon>
        <taxon>Neoptera</taxon>
        <taxon>Paraneoptera</taxon>
        <taxon>Hemiptera</taxon>
        <taxon>Sternorrhyncha</taxon>
        <taxon>Coccoidea</taxon>
        <taxon>Coccidae</taxon>
        <taxon>Parthenolecanium</taxon>
    </lineage>
</organism>
<dbReference type="PANTHER" id="PTHR36930:SF1">
    <property type="entry name" value="MOSC DOMAIN-CONTAINING PROTEIN"/>
    <property type="match status" value="1"/>
</dbReference>
<gene>
    <name evidence="3" type="ORF">V9T40_014055</name>
</gene>
<feature type="transmembrane region" description="Helical" evidence="1">
    <location>
        <begin position="6"/>
        <end position="25"/>
    </location>
</feature>
<dbReference type="SUPFAM" id="SSF141673">
    <property type="entry name" value="MOSC N-terminal domain-like"/>
    <property type="match status" value="1"/>
</dbReference>
<keyword evidence="1" id="KW-0472">Membrane</keyword>
<dbReference type="PROSITE" id="PS51340">
    <property type="entry name" value="MOSC"/>
    <property type="match status" value="1"/>
</dbReference>
<feature type="domain" description="MOSC" evidence="2">
    <location>
        <begin position="191"/>
        <end position="345"/>
    </location>
</feature>
<sequence length="349" mass="39607">MRSGPWLPFIVTAAFSTLGFYWLLYRKRQVRIPTKWKQVGKVEKIVMYPLKSGALRPLSEAKCTETGLVEFDNEKRRSFHDRSFVIYNLELKPLRLFVNKAAVTISVESVDLDTVLFKAPHMSPIFLKFSSFSSAPCKVQLSNYGSIMEVIDCGDKISEWLSQYLLATKDGFRLGYYEQNLCRRRGAIEIMRNDSPKLLSVYEARDNDSGALSDLASYMVISAETIDDVNAKLPVEDRFELGNLRPNIVVRGCDKYAEDSWTWMKIGNQVVMKAFKPCTRCLIITINPNTGEGNKNQQPFKLLKTYRTVKHLKGHDVEGSSPVLGTYLGLYVPGNIRLGDPVYIDSAEK</sequence>
<dbReference type="InterPro" id="IPR011037">
    <property type="entry name" value="Pyrv_Knase-like_insert_dom_sf"/>
</dbReference>
<dbReference type="InterPro" id="IPR052716">
    <property type="entry name" value="MOSC_domain"/>
</dbReference>
<keyword evidence="4" id="KW-1185">Reference proteome</keyword>
<evidence type="ECO:0000259" key="2">
    <source>
        <dbReference type="PROSITE" id="PS51340"/>
    </source>
</evidence>
<dbReference type="GO" id="GO:0030170">
    <property type="term" value="F:pyridoxal phosphate binding"/>
    <property type="evidence" value="ECO:0007669"/>
    <property type="project" value="InterPro"/>
</dbReference>
<dbReference type="PANTHER" id="PTHR36930">
    <property type="entry name" value="METAL-SULFUR CLUSTER BIOSYNTHESIS PROTEINS YUAD-RELATED"/>
    <property type="match status" value="1"/>
</dbReference>
<dbReference type="InterPro" id="IPR005303">
    <property type="entry name" value="MOCOS_middle"/>
</dbReference>
<dbReference type="Pfam" id="PF03476">
    <property type="entry name" value="MOSC_N"/>
    <property type="match status" value="1"/>
</dbReference>
<dbReference type="EMBL" id="JBBCAQ010000033">
    <property type="protein sequence ID" value="KAK7582610.1"/>
    <property type="molecule type" value="Genomic_DNA"/>
</dbReference>
<dbReference type="Pfam" id="PF03473">
    <property type="entry name" value="MOSC"/>
    <property type="match status" value="1"/>
</dbReference>
<evidence type="ECO:0000256" key="1">
    <source>
        <dbReference type="SAM" id="Phobius"/>
    </source>
</evidence>
<keyword evidence="1" id="KW-0812">Transmembrane</keyword>
<evidence type="ECO:0000313" key="3">
    <source>
        <dbReference type="EMBL" id="KAK7582610.1"/>
    </source>
</evidence>
<dbReference type="SUPFAM" id="SSF50800">
    <property type="entry name" value="PK beta-barrel domain-like"/>
    <property type="match status" value="1"/>
</dbReference>
<dbReference type="GO" id="GO:0030151">
    <property type="term" value="F:molybdenum ion binding"/>
    <property type="evidence" value="ECO:0007669"/>
    <property type="project" value="InterPro"/>
</dbReference>
<reference evidence="3 4" key="1">
    <citation type="submission" date="2024-03" db="EMBL/GenBank/DDBJ databases">
        <title>Adaptation during the transition from Ophiocordyceps entomopathogen to insect associate is accompanied by gene loss and intensified selection.</title>
        <authorList>
            <person name="Ward C.M."/>
            <person name="Onetto C.A."/>
            <person name="Borneman A.R."/>
        </authorList>
    </citation>
    <scope>NUCLEOTIDE SEQUENCE [LARGE SCALE GENOMIC DNA]</scope>
    <source>
        <strain evidence="3">AWRI1</strain>
        <tissue evidence="3">Single Adult Female</tissue>
    </source>
</reference>
<proteinExistence type="predicted"/>
<accession>A0AAN9Y1Z6</accession>
<dbReference type="Proteomes" id="UP001367676">
    <property type="component" value="Unassembled WGS sequence"/>
</dbReference>
<name>A0AAN9Y1Z6_9HEMI</name>
<evidence type="ECO:0000313" key="4">
    <source>
        <dbReference type="Proteomes" id="UP001367676"/>
    </source>
</evidence>
<comment type="caution">
    <text evidence="3">The sequence shown here is derived from an EMBL/GenBank/DDBJ whole genome shotgun (WGS) entry which is preliminary data.</text>
</comment>
<dbReference type="AlphaFoldDB" id="A0AAN9Y1Z6"/>